<comment type="caution">
    <text evidence="2">The sequence shown here is derived from an EMBL/GenBank/DDBJ whole genome shotgun (WGS) entry which is preliminary data.</text>
</comment>
<evidence type="ECO:0000313" key="3">
    <source>
        <dbReference type="EMBL" id="KAJ8786378.1"/>
    </source>
</evidence>
<protein>
    <submittedName>
        <fullName evidence="2">Uncharacterized protein</fullName>
    </submittedName>
</protein>
<feature type="compositionally biased region" description="Low complexity" evidence="1">
    <location>
        <begin position="165"/>
        <end position="176"/>
    </location>
</feature>
<feature type="compositionally biased region" description="Gly residues" evidence="1">
    <location>
        <begin position="87"/>
        <end position="104"/>
    </location>
</feature>
<accession>A0AB34GRI1</accession>
<feature type="region of interest" description="Disordered" evidence="1">
    <location>
        <begin position="45"/>
        <end position="105"/>
    </location>
</feature>
<dbReference type="EMBL" id="JAIQCJ010001992">
    <property type="protein sequence ID" value="KAJ8786378.1"/>
    <property type="molecule type" value="Genomic_DNA"/>
</dbReference>
<gene>
    <name evidence="3" type="ORF">J1605_006353</name>
    <name evidence="2" type="ORF">J1605_010631</name>
</gene>
<dbReference type="AlphaFoldDB" id="A0AB34GRI1"/>
<feature type="region of interest" description="Disordered" evidence="1">
    <location>
        <begin position="121"/>
        <end position="244"/>
    </location>
</feature>
<feature type="compositionally biased region" description="Gly residues" evidence="1">
    <location>
        <begin position="217"/>
        <end position="228"/>
    </location>
</feature>
<evidence type="ECO:0000256" key="1">
    <source>
        <dbReference type="SAM" id="MobiDB-lite"/>
    </source>
</evidence>
<name>A0AB34GRI1_ESCRO</name>
<dbReference type="Proteomes" id="UP001159641">
    <property type="component" value="Unassembled WGS sequence"/>
</dbReference>
<evidence type="ECO:0000313" key="4">
    <source>
        <dbReference type="Proteomes" id="UP001159641"/>
    </source>
</evidence>
<organism evidence="2 4">
    <name type="scientific">Eschrichtius robustus</name>
    <name type="common">California gray whale</name>
    <name type="synonym">Eschrichtius gibbosus</name>
    <dbReference type="NCBI Taxonomy" id="9764"/>
    <lineage>
        <taxon>Eukaryota</taxon>
        <taxon>Metazoa</taxon>
        <taxon>Chordata</taxon>
        <taxon>Craniata</taxon>
        <taxon>Vertebrata</taxon>
        <taxon>Euteleostomi</taxon>
        <taxon>Mammalia</taxon>
        <taxon>Eutheria</taxon>
        <taxon>Laurasiatheria</taxon>
        <taxon>Artiodactyla</taxon>
        <taxon>Whippomorpha</taxon>
        <taxon>Cetacea</taxon>
        <taxon>Mysticeti</taxon>
        <taxon>Eschrichtiidae</taxon>
        <taxon>Eschrichtius</taxon>
    </lineage>
</organism>
<reference evidence="2 4" key="1">
    <citation type="submission" date="2022-11" db="EMBL/GenBank/DDBJ databases">
        <title>Whole genome sequence of Eschrichtius robustus ER-17-0199.</title>
        <authorList>
            <person name="Bruniche-Olsen A."/>
            <person name="Black A.N."/>
            <person name="Fields C.J."/>
            <person name="Walden K."/>
            <person name="Dewoody J.A."/>
        </authorList>
    </citation>
    <scope>NUCLEOTIDE SEQUENCE [LARGE SCALE GENOMIC DNA]</scope>
    <source>
        <strain evidence="2">ER-17-0199</strain>
        <tissue evidence="2">Blubber</tissue>
    </source>
</reference>
<dbReference type="EMBL" id="JAIQCJ010002137">
    <property type="protein sequence ID" value="KAJ8781883.1"/>
    <property type="molecule type" value="Genomic_DNA"/>
</dbReference>
<evidence type="ECO:0000313" key="2">
    <source>
        <dbReference type="EMBL" id="KAJ8781883.1"/>
    </source>
</evidence>
<sequence length="244" mass="24908">MAGDRLLQEMMDFSFNPLVNPESSATFELPPPLVPTRSYLKPGVRACGPEERDGELGAAPASGSPSHRACSVARPAGWPRELQPDLLGGGGGCGDVSAQGGGGLASSLSLSLRLGRVGDAEREMSDFDSNPFADPDLNNPFKFLRARHSAPFSPLDRGSGPPHPSGGSRSGPSVTPFGVGVEPTKLPIRPALPASPTGEGRALAREGGGQDAAEGGSPSGGVVMGTRGGAERSCVGDGRDVEER</sequence>
<keyword evidence="4" id="KW-1185">Reference proteome</keyword>
<proteinExistence type="predicted"/>